<evidence type="ECO:0000313" key="2">
    <source>
        <dbReference type="Proteomes" id="UP000075321"/>
    </source>
</evidence>
<dbReference type="PATRIC" id="fig|1008153.3.peg.1644"/>
<comment type="caution">
    <text evidence="1">The sequence shown here is derived from an EMBL/GenBank/DDBJ whole genome shotgun (WGS) entry which is preliminary data.</text>
</comment>
<gene>
    <name evidence="1" type="ORF">HAPAU_16220</name>
</gene>
<dbReference type="EMBL" id="LTAZ01000004">
    <property type="protein sequence ID" value="KYH26523.1"/>
    <property type="molecule type" value="Genomic_DNA"/>
</dbReference>
<dbReference type="AlphaFoldDB" id="A0A151AFY0"/>
<name>A0A151AFY0_9EURY</name>
<keyword evidence="2" id="KW-1185">Reference proteome</keyword>
<protein>
    <submittedName>
        <fullName evidence="1">Uncharacterized protein</fullName>
    </submittedName>
</protein>
<accession>A0A151AFY0</accession>
<proteinExistence type="predicted"/>
<dbReference type="Proteomes" id="UP000075321">
    <property type="component" value="Unassembled WGS sequence"/>
</dbReference>
<evidence type="ECO:0000313" key="1">
    <source>
        <dbReference type="EMBL" id="KYH26523.1"/>
    </source>
</evidence>
<sequence>MPVFSYVTDAMVQSNVPQPTAERQRELASTLGVGGPTTGERLTVDRLREEIDADPDDSFVSMGEAIRNDLSGRLDADLLAAALPEIVAQVGRVPEVREAGIPGGKTGPEALYRGLVEPAWRVYHHLEDVGFFESVEANLPAFTPEHIAGTARELVRAEPLSTTLEECGFDERERMVLMMNVANNDTRLSRWTPTREIPEGVEFEVEYVPPLQQRAMGGALLWVQALDEHLWRKEILITDAILDDVRWDTKAMLGGLYLMALAAHDIAAGADGSLTDAQLTAALTAGTAVTIVNQEELMQDAFWITEEKRKPSEASGREEELPWQ</sequence>
<reference evidence="1 2" key="1">
    <citation type="submission" date="2016-02" db="EMBL/GenBank/DDBJ databases">
        <title>Genome sequence of Halalkalicoccus paucihalophilus DSM 24557.</title>
        <authorList>
            <person name="Poehlein A."/>
            <person name="Daniel R."/>
        </authorList>
    </citation>
    <scope>NUCLEOTIDE SEQUENCE [LARGE SCALE GENOMIC DNA]</scope>
    <source>
        <strain evidence="1 2">DSM 24557</strain>
    </source>
</reference>
<organism evidence="1 2">
    <name type="scientific">Halalkalicoccus paucihalophilus</name>
    <dbReference type="NCBI Taxonomy" id="1008153"/>
    <lineage>
        <taxon>Archaea</taxon>
        <taxon>Methanobacteriati</taxon>
        <taxon>Methanobacteriota</taxon>
        <taxon>Stenosarchaea group</taxon>
        <taxon>Halobacteria</taxon>
        <taxon>Halobacteriales</taxon>
        <taxon>Halococcaceae</taxon>
        <taxon>Halalkalicoccus</taxon>
    </lineage>
</organism>